<protein>
    <submittedName>
        <fullName evidence="3">Sialate O-acetylesterase</fullName>
    </submittedName>
</protein>
<dbReference type="EMBL" id="WMJX01000053">
    <property type="protein sequence ID" value="MTG99239.1"/>
    <property type="molecule type" value="Genomic_DNA"/>
</dbReference>
<dbReference type="PANTHER" id="PTHR30383:SF5">
    <property type="entry name" value="SGNH HYDROLASE-TYPE ESTERASE DOMAIN-CONTAINING PROTEIN"/>
    <property type="match status" value="1"/>
</dbReference>
<dbReference type="GO" id="GO:0004622">
    <property type="term" value="F:phosphatidylcholine lysophospholipase activity"/>
    <property type="evidence" value="ECO:0007669"/>
    <property type="project" value="TreeGrafter"/>
</dbReference>
<evidence type="ECO:0000313" key="3">
    <source>
        <dbReference type="EMBL" id="MTG99239.1"/>
    </source>
</evidence>
<dbReference type="PANTHER" id="PTHR30383">
    <property type="entry name" value="THIOESTERASE 1/PROTEASE 1/LYSOPHOSPHOLIPASE L1"/>
    <property type="match status" value="1"/>
</dbReference>
<comment type="caution">
    <text evidence="3">The sequence shown here is derived from an EMBL/GenBank/DDBJ whole genome shotgun (WGS) entry which is preliminary data.</text>
</comment>
<dbReference type="Pfam" id="PF13472">
    <property type="entry name" value="Lipase_GDSL_2"/>
    <property type="match status" value="1"/>
</dbReference>
<name>A0A6I3LI28_9FLAO</name>
<proteinExistence type="predicted"/>
<dbReference type="Gene3D" id="3.40.50.1110">
    <property type="entry name" value="SGNH hydrolase"/>
    <property type="match status" value="1"/>
</dbReference>
<evidence type="ECO:0000313" key="4">
    <source>
        <dbReference type="Proteomes" id="UP000438760"/>
    </source>
</evidence>
<dbReference type="RefSeq" id="WP_155093238.1">
    <property type="nucleotide sequence ID" value="NZ_WMJX01000053.1"/>
</dbReference>
<evidence type="ECO:0000259" key="2">
    <source>
        <dbReference type="Pfam" id="PF13472"/>
    </source>
</evidence>
<dbReference type="InterPro" id="IPR013830">
    <property type="entry name" value="SGNH_hydro"/>
</dbReference>
<dbReference type="InterPro" id="IPR051532">
    <property type="entry name" value="Ester_Hydrolysis_Enzymes"/>
</dbReference>
<feature type="domain" description="SGNH hydrolase-type esterase" evidence="2">
    <location>
        <begin position="50"/>
        <end position="208"/>
    </location>
</feature>
<feature type="chain" id="PRO_5026229163" evidence="1">
    <location>
        <begin position="20"/>
        <end position="219"/>
    </location>
</feature>
<reference evidence="3 4" key="1">
    <citation type="submission" date="2019-11" db="EMBL/GenBank/DDBJ databases">
        <title>Genome of Strain BIT-d1.</title>
        <authorList>
            <person name="Yang Y."/>
        </authorList>
    </citation>
    <scope>NUCLEOTIDE SEQUENCE [LARGE SCALE GENOMIC DNA]</scope>
    <source>
        <strain evidence="3 4">BIT-d1</strain>
    </source>
</reference>
<dbReference type="AlphaFoldDB" id="A0A6I3LI28"/>
<keyword evidence="4" id="KW-1185">Reference proteome</keyword>
<dbReference type="SUPFAM" id="SSF52266">
    <property type="entry name" value="SGNH hydrolase"/>
    <property type="match status" value="1"/>
</dbReference>
<dbReference type="Proteomes" id="UP000438760">
    <property type="component" value="Unassembled WGS sequence"/>
</dbReference>
<evidence type="ECO:0000256" key="1">
    <source>
        <dbReference type="SAM" id="SignalP"/>
    </source>
</evidence>
<dbReference type="OrthoDB" id="9790057at2"/>
<organism evidence="3 4">
    <name type="scientific">Myroides albus</name>
    <dbReference type="NCBI Taxonomy" id="2562892"/>
    <lineage>
        <taxon>Bacteria</taxon>
        <taxon>Pseudomonadati</taxon>
        <taxon>Bacteroidota</taxon>
        <taxon>Flavobacteriia</taxon>
        <taxon>Flavobacteriales</taxon>
        <taxon>Flavobacteriaceae</taxon>
        <taxon>Myroides</taxon>
    </lineage>
</organism>
<sequence length="219" mass="25365">MNIKCIVFCCLFFCSTLVAQEIDKTNFSYKYYHMVDIFNHMANSENEIVFLGDSITEQGPWYELFRGLDYPVVNRGISGDTTDGVLFRLGEVIESKPKVIFLLIGTNDIYYKRSVDYIVSRIKQIVSVIKTNSPTSQIVLQSILPTYKRTERPLDTIKKINKQLRVLAKNEHIEYLDLFPFFLNNEGKQLNEDYSLDGLHLNAKGYALWVELIKKKSLL</sequence>
<gene>
    <name evidence="3" type="ORF">GJV76_14070</name>
</gene>
<accession>A0A6I3LI28</accession>
<keyword evidence="1" id="KW-0732">Signal</keyword>
<dbReference type="InterPro" id="IPR036514">
    <property type="entry name" value="SGNH_hydro_sf"/>
</dbReference>
<feature type="signal peptide" evidence="1">
    <location>
        <begin position="1"/>
        <end position="19"/>
    </location>
</feature>